<gene>
    <name evidence="3" type="ORF">CYCCA115_LOCUS11663</name>
</gene>
<feature type="compositionally biased region" description="Low complexity" evidence="2">
    <location>
        <begin position="59"/>
        <end position="69"/>
    </location>
</feature>
<dbReference type="Gene3D" id="1.25.40.20">
    <property type="entry name" value="Ankyrin repeat-containing domain"/>
    <property type="match status" value="2"/>
</dbReference>
<feature type="compositionally biased region" description="Acidic residues" evidence="2">
    <location>
        <begin position="208"/>
        <end position="226"/>
    </location>
</feature>
<feature type="compositionally biased region" description="Basic residues" evidence="2">
    <location>
        <begin position="1122"/>
        <end position="1135"/>
    </location>
</feature>
<dbReference type="Proteomes" id="UP001295423">
    <property type="component" value="Unassembled WGS sequence"/>
</dbReference>
<keyword evidence="4" id="KW-1185">Reference proteome</keyword>
<feature type="compositionally biased region" description="Basic residues" evidence="2">
    <location>
        <begin position="1098"/>
        <end position="1107"/>
    </location>
</feature>
<feature type="region of interest" description="Disordered" evidence="2">
    <location>
        <begin position="208"/>
        <end position="234"/>
    </location>
</feature>
<feature type="region of interest" description="Disordered" evidence="2">
    <location>
        <begin position="1"/>
        <end position="170"/>
    </location>
</feature>
<feature type="compositionally biased region" description="Basic and acidic residues" evidence="2">
    <location>
        <begin position="1033"/>
        <end position="1051"/>
    </location>
</feature>
<feature type="compositionally biased region" description="Low complexity" evidence="2">
    <location>
        <begin position="1083"/>
        <end position="1092"/>
    </location>
</feature>
<proteinExistence type="predicted"/>
<feature type="compositionally biased region" description="Basic and acidic residues" evidence="2">
    <location>
        <begin position="1148"/>
        <end position="1162"/>
    </location>
</feature>
<feature type="compositionally biased region" description="Low complexity" evidence="2">
    <location>
        <begin position="1237"/>
        <end position="1315"/>
    </location>
</feature>
<protein>
    <submittedName>
        <fullName evidence="3">Uncharacterized protein</fullName>
    </submittedName>
</protein>
<feature type="compositionally biased region" description="Polar residues" evidence="2">
    <location>
        <begin position="984"/>
        <end position="996"/>
    </location>
</feature>
<feature type="compositionally biased region" description="Acidic residues" evidence="2">
    <location>
        <begin position="144"/>
        <end position="170"/>
    </location>
</feature>
<dbReference type="Pfam" id="PF12796">
    <property type="entry name" value="Ank_2"/>
    <property type="match status" value="2"/>
</dbReference>
<evidence type="ECO:0000313" key="4">
    <source>
        <dbReference type="Proteomes" id="UP001295423"/>
    </source>
</evidence>
<dbReference type="SUPFAM" id="SSF48403">
    <property type="entry name" value="Ankyrin repeat"/>
    <property type="match status" value="2"/>
</dbReference>
<feature type="compositionally biased region" description="Basic residues" evidence="2">
    <location>
        <begin position="1210"/>
        <end position="1223"/>
    </location>
</feature>
<feature type="compositionally biased region" description="Polar residues" evidence="2">
    <location>
        <begin position="40"/>
        <end position="49"/>
    </location>
</feature>
<evidence type="ECO:0000256" key="1">
    <source>
        <dbReference type="PROSITE-ProRule" id="PRU00023"/>
    </source>
</evidence>
<feature type="compositionally biased region" description="Basic residues" evidence="2">
    <location>
        <begin position="1172"/>
        <end position="1181"/>
    </location>
</feature>
<evidence type="ECO:0000313" key="3">
    <source>
        <dbReference type="EMBL" id="CAJ1948531.1"/>
    </source>
</evidence>
<keyword evidence="1" id="KW-0040">ANK repeat</keyword>
<feature type="compositionally biased region" description="Basic and acidic residues" evidence="2">
    <location>
        <begin position="1008"/>
        <end position="1019"/>
    </location>
</feature>
<dbReference type="SMART" id="SM00248">
    <property type="entry name" value="ANK"/>
    <property type="match status" value="8"/>
</dbReference>
<name>A0AAD2FPF2_9STRA</name>
<sequence>MDGKELSFDARYDGGADEIISDSDSIDHPHHPPGPPGPPQSRSAAQQMHESIHSDIDIDISSCDGISPDVSPIQNSRKQHHQHSKSLDGLDFQTSTQRRSSRDLMGSSENVGKESLHMTDLLQLSDSELSEQDSFADANSNEIVTDDDFSISDDEVDEDDDDYDDDFDEDGYYKYAENEGFQYHETAYHSESDDEITVEDALATIMEGEEEEESDEEEEESDEEENDRTHRGGSIHQSLYRFALMEEEEEKALEESNHSVEVMEMALGGESKSPPKRFRPPGEFLDEGEEDLNDSGYFMNKAPLYEKSSAMESAGIIEEEDDIASLLRSENWNALKPFLNKLRMSDDDYIRDELTTMDLFGHTKMYPIHFIVWRAPNSFIKNFISSLPHRDTSETLSRLDSFGNSPLHLACSGLDVNVEKDSIDISVVEIISECGPETHEMLNKQGESPLALLMNSKALKADPAKLKASEATAERLVRSMLAGRKHLIKRKNMFDFKTLLHTGASFGVHEKVLIALLELSDPSIAGMVDTSKRIPLHYIAGCVSGKRPQASLAEKLVEANKEGVIRTNTSGDTPLHVFVSDITQRIKEEEDLNSPNTAKMAEVLLGSKEDENLCSLLVKNSAELSPLHCCALYNAPKNIMEEFSKSPFFAKAATITGPNSATPLHLACASSKIRATLEKLKFFGTAEAAVMRDQKSRTPMHVAAENPKMTKHFIKALVEINPKAAKVRNSKGRMPLHVALRKNAKDTIIKALLKANPQAVKSTFSGRNSVFHEMCEYNTSVAIMQSMLKLHPAGSNVKNKSGNLPLHVAIAFECSIDVVKELLDAYPAGVTSRNKNGETPLHLAATKKSLEIVELLLNSGPKATIIANKDGQKPLDAAKLVEGNDEVASFIEAKTQAYREERAQQKAKTKERRTSSKTGTKKKRGNNRSRSNSDDFDEPEEEESKKPSSMSRIMMKKKRASRPRSNSADLDGIELEEEAPKKPSSLSDMMSRASGSKQRRRASGGDGKSVDPDAKQDKRPIRRMLKSFQGSKPKKETSGSDESGEQKDKKTTVQSMKEKAKRGLTRSKSDKGLRQAGEVKVASESSPSQNSPSERKLKPSRSFKLSKKLALGDDVGTSSPRTRSKRNIFSKKNRRASTGQDYSEEDVVPSKEVESTSIDEPKPPSVSPIPSRKIRSGRKRESKTPPPGADPNAASLVDSNGARLESGGSAKRKSRKSPKRKSKHDRDQASKEESKPSSESSLSKTLSESSVSKPDSFKKPLSGSSLGKPTSSSSLKPTSESSVSKHGTSSSSGSKSTADSSSVSDAASPSSVSKGAAPAVAESSKAPIDPPSSDEP</sequence>
<feature type="compositionally biased region" description="Basic and acidic residues" evidence="2">
    <location>
        <begin position="1"/>
        <end position="14"/>
    </location>
</feature>
<organism evidence="3 4">
    <name type="scientific">Cylindrotheca closterium</name>
    <dbReference type="NCBI Taxonomy" id="2856"/>
    <lineage>
        <taxon>Eukaryota</taxon>
        <taxon>Sar</taxon>
        <taxon>Stramenopiles</taxon>
        <taxon>Ochrophyta</taxon>
        <taxon>Bacillariophyta</taxon>
        <taxon>Bacillariophyceae</taxon>
        <taxon>Bacillariophycidae</taxon>
        <taxon>Bacillariales</taxon>
        <taxon>Bacillariaceae</taxon>
        <taxon>Cylindrotheca</taxon>
    </lineage>
</organism>
<dbReference type="InterPro" id="IPR036770">
    <property type="entry name" value="Ankyrin_rpt-contain_sf"/>
</dbReference>
<accession>A0AAD2FPF2</accession>
<dbReference type="PROSITE" id="PS50297">
    <property type="entry name" value="ANK_REP_REGION"/>
    <property type="match status" value="1"/>
</dbReference>
<feature type="repeat" description="ANK" evidence="1">
    <location>
        <begin position="836"/>
        <end position="868"/>
    </location>
</feature>
<reference evidence="3" key="1">
    <citation type="submission" date="2023-08" db="EMBL/GenBank/DDBJ databases">
        <authorList>
            <person name="Audoor S."/>
            <person name="Bilcke G."/>
        </authorList>
    </citation>
    <scope>NUCLEOTIDE SEQUENCE</scope>
</reference>
<feature type="region of interest" description="Disordered" evidence="2">
    <location>
        <begin position="899"/>
        <end position="1336"/>
    </location>
</feature>
<dbReference type="PROSITE" id="PS50088">
    <property type="entry name" value="ANK_REPEAT"/>
    <property type="match status" value="1"/>
</dbReference>
<feature type="compositionally biased region" description="Basic and acidic residues" evidence="2">
    <location>
        <begin position="1224"/>
        <end position="1236"/>
    </location>
</feature>
<comment type="caution">
    <text evidence="3">The sequence shown here is derived from an EMBL/GenBank/DDBJ whole genome shotgun (WGS) entry which is preliminary data.</text>
</comment>
<dbReference type="InterPro" id="IPR002110">
    <property type="entry name" value="Ankyrin_rpt"/>
</dbReference>
<dbReference type="PANTHER" id="PTHR24121:SF23">
    <property type="entry name" value="NO MECHANORECEPTOR POTENTIAL C, ISOFORM H"/>
    <property type="match status" value="1"/>
</dbReference>
<dbReference type="PANTHER" id="PTHR24121">
    <property type="entry name" value="NO MECHANORECEPTOR POTENTIAL C, ISOFORM D-RELATED"/>
    <property type="match status" value="1"/>
</dbReference>
<dbReference type="EMBL" id="CAKOGP040001747">
    <property type="protein sequence ID" value="CAJ1948531.1"/>
    <property type="molecule type" value="Genomic_DNA"/>
</dbReference>
<evidence type="ECO:0000256" key="2">
    <source>
        <dbReference type="SAM" id="MobiDB-lite"/>
    </source>
</evidence>